<sequence length="292" mass="32376">MFSICLVTLLVAATCAAEFPERPSKSEHIHSLVERNTCSSRPKGLWQPVVGVSWNYQLLHPVTTPANIPSTAEVWDIDLFDNTAASIKVMKSKGHKVICYFSAGSYEDWRPDASNFSASDLGNDLDDWPGEKWLDIGSQKVRDIMESRLDLAVKKGCDGVDPDNVDGYDNDNGLGLTDVDSINYMIFLANQAHSRKLSIGLKNAGGIIDGVIDCMEWSVNEQCVAYDECDTYATFIQHDKPVFHVEYPKGTETSNNKPVSSKTMKKFCENSAEGGFSTILKNINLDDWIETC</sequence>
<organism evidence="5 6">
    <name type="scientific">Exophiala xenobiotica</name>
    <dbReference type="NCBI Taxonomy" id="348802"/>
    <lineage>
        <taxon>Eukaryota</taxon>
        <taxon>Fungi</taxon>
        <taxon>Dikarya</taxon>
        <taxon>Ascomycota</taxon>
        <taxon>Pezizomycotina</taxon>
        <taxon>Eurotiomycetes</taxon>
        <taxon>Chaetothyriomycetidae</taxon>
        <taxon>Chaetothyriales</taxon>
        <taxon>Herpotrichiellaceae</taxon>
        <taxon>Exophiala</taxon>
    </lineage>
</organism>
<dbReference type="STRING" id="348802.A0A0D2BLE4"/>
<reference evidence="5 6" key="1">
    <citation type="submission" date="2015-01" db="EMBL/GenBank/DDBJ databases">
        <title>The Genome Sequence of Exophiala xenobiotica CBS118157.</title>
        <authorList>
            <consortium name="The Broad Institute Genomics Platform"/>
            <person name="Cuomo C."/>
            <person name="de Hoog S."/>
            <person name="Gorbushina A."/>
            <person name="Stielow B."/>
            <person name="Teixiera M."/>
            <person name="Abouelleil A."/>
            <person name="Chapman S.B."/>
            <person name="Priest M."/>
            <person name="Young S.K."/>
            <person name="Wortman J."/>
            <person name="Nusbaum C."/>
            <person name="Birren B."/>
        </authorList>
    </citation>
    <scope>NUCLEOTIDE SEQUENCE [LARGE SCALE GENOMIC DNA]</scope>
    <source>
        <strain evidence="5 6">CBS 118157</strain>
    </source>
</reference>
<dbReference type="Pfam" id="PF03537">
    <property type="entry name" value="Glyco_hydro_114"/>
    <property type="match status" value="1"/>
</dbReference>
<dbReference type="PANTHER" id="PTHR35273">
    <property type="entry name" value="ALPHA-1,4 POLYGALACTOSAMINIDASE, PUTATIVE (AFU_ORTHOLOGUE AFUA_3G07890)-RELATED"/>
    <property type="match status" value="1"/>
</dbReference>
<evidence type="ECO:0000259" key="4">
    <source>
        <dbReference type="Pfam" id="PF03537"/>
    </source>
</evidence>
<dbReference type="GO" id="GO:0004557">
    <property type="term" value="F:alpha-galactosidase activity"/>
    <property type="evidence" value="ECO:0007669"/>
    <property type="project" value="UniProtKB-EC"/>
</dbReference>
<comment type="catalytic activity">
    <reaction evidence="1">
        <text>Hydrolysis of terminal, non-reducing alpha-D-galactose residues in alpha-D-galactosides, including galactose oligosaccharides, galactomannans and galactolipids.</text>
        <dbReference type="EC" id="3.2.1.22"/>
    </reaction>
</comment>
<proteinExistence type="predicted"/>
<dbReference type="Proteomes" id="UP000054342">
    <property type="component" value="Unassembled WGS sequence"/>
</dbReference>
<dbReference type="AlphaFoldDB" id="A0A0D2BLE4"/>
<feature type="chain" id="PRO_5002239190" description="alpha-galactosidase" evidence="3">
    <location>
        <begin position="18"/>
        <end position="292"/>
    </location>
</feature>
<evidence type="ECO:0000256" key="3">
    <source>
        <dbReference type="SAM" id="SignalP"/>
    </source>
</evidence>
<keyword evidence="3" id="KW-0732">Signal</keyword>
<feature type="domain" description="Glycoside-hydrolase family GH114 TIM-barrel" evidence="4">
    <location>
        <begin position="53"/>
        <end position="288"/>
    </location>
</feature>
<dbReference type="HOGENOM" id="CLU_051214_1_1_1"/>
<evidence type="ECO:0000256" key="2">
    <source>
        <dbReference type="ARBA" id="ARBA00012755"/>
    </source>
</evidence>
<dbReference type="PANTHER" id="PTHR35273:SF2">
    <property type="entry name" value="ALPHA-GALACTOSIDASE"/>
    <property type="match status" value="1"/>
</dbReference>
<gene>
    <name evidence="5" type="ORF">PV05_08941</name>
</gene>
<protein>
    <recommendedName>
        <fullName evidence="2">alpha-galactosidase</fullName>
        <ecNumber evidence="2">3.2.1.22</ecNumber>
    </recommendedName>
</protein>
<dbReference type="EMBL" id="KN847321">
    <property type="protein sequence ID" value="KIW53361.1"/>
    <property type="molecule type" value="Genomic_DNA"/>
</dbReference>
<keyword evidence="6" id="KW-1185">Reference proteome</keyword>
<accession>A0A0D2BLE4</accession>
<dbReference type="EC" id="3.2.1.22" evidence="2"/>
<dbReference type="RefSeq" id="XP_013313945.1">
    <property type="nucleotide sequence ID" value="XM_013458491.1"/>
</dbReference>
<feature type="signal peptide" evidence="3">
    <location>
        <begin position="1"/>
        <end position="17"/>
    </location>
</feature>
<dbReference type="InterPro" id="IPR004352">
    <property type="entry name" value="GH114_TIM-barrel"/>
</dbReference>
<dbReference type="OrthoDB" id="2108802at2759"/>
<dbReference type="InterPro" id="IPR017853">
    <property type="entry name" value="GH"/>
</dbReference>
<dbReference type="GeneID" id="25330849"/>
<dbReference type="SUPFAM" id="SSF51445">
    <property type="entry name" value="(Trans)glycosidases"/>
    <property type="match status" value="1"/>
</dbReference>
<evidence type="ECO:0000313" key="6">
    <source>
        <dbReference type="Proteomes" id="UP000054342"/>
    </source>
</evidence>
<name>A0A0D2BLE4_9EURO</name>
<evidence type="ECO:0000256" key="1">
    <source>
        <dbReference type="ARBA" id="ARBA00001255"/>
    </source>
</evidence>
<dbReference type="InterPro" id="IPR013785">
    <property type="entry name" value="Aldolase_TIM"/>
</dbReference>
<dbReference type="Gene3D" id="3.20.20.70">
    <property type="entry name" value="Aldolase class I"/>
    <property type="match status" value="1"/>
</dbReference>
<evidence type="ECO:0000313" key="5">
    <source>
        <dbReference type="EMBL" id="KIW53361.1"/>
    </source>
</evidence>